<proteinExistence type="predicted"/>
<dbReference type="Gene3D" id="2.80.10.50">
    <property type="match status" value="1"/>
</dbReference>
<dbReference type="SUPFAM" id="SSF50370">
    <property type="entry name" value="Ricin B-like lectins"/>
    <property type="match status" value="1"/>
</dbReference>
<dbReference type="OrthoDB" id="6119243at2759"/>
<evidence type="ECO:0000256" key="1">
    <source>
        <dbReference type="SAM" id="MobiDB-lite"/>
    </source>
</evidence>
<dbReference type="AlphaFoldDB" id="A0A0C2G9X1"/>
<reference evidence="2 3" key="1">
    <citation type="submission" date="2013-12" db="EMBL/GenBank/DDBJ databases">
        <title>Draft genome of the parsitic nematode Ancylostoma duodenale.</title>
        <authorList>
            <person name="Mitreva M."/>
        </authorList>
    </citation>
    <scope>NUCLEOTIDE SEQUENCE [LARGE SCALE GENOMIC DNA]</scope>
    <source>
        <strain evidence="2 3">Zhejiang</strain>
    </source>
</reference>
<name>A0A0C2G9X1_9BILA</name>
<evidence type="ECO:0008006" key="4">
    <source>
        <dbReference type="Google" id="ProtNLM"/>
    </source>
</evidence>
<sequence>MFRSRQKIYLLEGKREGGKSTPPQPPPSLAAKKIPVPRGIKETGRVFHAVSQKCLEMTKDGARLKMEPCDASNKFQQWKFKEYNEEKAKEYGVIVP</sequence>
<accession>A0A0C2G9X1</accession>
<organism evidence="2 3">
    <name type="scientific">Ancylostoma duodenale</name>
    <dbReference type="NCBI Taxonomy" id="51022"/>
    <lineage>
        <taxon>Eukaryota</taxon>
        <taxon>Metazoa</taxon>
        <taxon>Ecdysozoa</taxon>
        <taxon>Nematoda</taxon>
        <taxon>Chromadorea</taxon>
        <taxon>Rhabditida</taxon>
        <taxon>Rhabditina</taxon>
        <taxon>Rhabditomorpha</taxon>
        <taxon>Strongyloidea</taxon>
        <taxon>Ancylostomatidae</taxon>
        <taxon>Ancylostomatinae</taxon>
        <taxon>Ancylostoma</taxon>
    </lineage>
</organism>
<dbReference type="Proteomes" id="UP000054047">
    <property type="component" value="Unassembled WGS sequence"/>
</dbReference>
<evidence type="ECO:0000313" key="3">
    <source>
        <dbReference type="Proteomes" id="UP000054047"/>
    </source>
</evidence>
<keyword evidence="3" id="KW-1185">Reference proteome</keyword>
<protein>
    <recommendedName>
        <fullName evidence="4">Ricin B lectin domain-containing protein</fullName>
    </recommendedName>
</protein>
<gene>
    <name evidence="2" type="ORF">ANCDUO_12037</name>
</gene>
<evidence type="ECO:0000313" key="2">
    <source>
        <dbReference type="EMBL" id="KIH57770.1"/>
    </source>
</evidence>
<dbReference type="EMBL" id="KN733959">
    <property type="protein sequence ID" value="KIH57770.1"/>
    <property type="molecule type" value="Genomic_DNA"/>
</dbReference>
<feature type="region of interest" description="Disordered" evidence="1">
    <location>
        <begin position="12"/>
        <end position="32"/>
    </location>
</feature>
<dbReference type="InterPro" id="IPR035992">
    <property type="entry name" value="Ricin_B-like_lectins"/>
</dbReference>